<feature type="transmembrane region" description="Helical" evidence="6">
    <location>
        <begin position="51"/>
        <end position="72"/>
    </location>
</feature>
<dbReference type="RefSeq" id="WP_066240787.1">
    <property type="nucleotide sequence ID" value="NZ_LSGP01000017.1"/>
</dbReference>
<evidence type="ECO:0000256" key="3">
    <source>
        <dbReference type="ARBA" id="ARBA00022692"/>
    </source>
</evidence>
<comment type="subcellular location">
    <subcellularLocation>
        <location evidence="1">Membrane</location>
        <topology evidence="1">Multi-pass membrane protein</topology>
    </subcellularLocation>
</comment>
<sequence length="422" mass="44110">MSLALISVISLIVAIVISCISTLNIGTLAFGMALVIGHYIGGIKIDDLIKGYPTSLLVMLAGTTFLFSIAQVNGTLEKVAKYAIKAVKGNTALLPIVLFFVALIMGAAGPGPTVAAALMAPTVMLLAKEMEVNPLLLAIVVGNGGHAGGMSPIAVGGVITTGLTTKLGLTGVSALIWYNNVLIHFVGAILAYFWFGGHKLWKSQSAAHKQMLAAIPIEPFSRDQWITLTGLLTYICGVVFFKMDIGMGAFLIGTILTLLRVVNEEKAIKGMPWGAILMVTGVTVLISMMSKVGGIDLFAGLIAKLSTTGTITIVTGTIAGVISAFASTTGVILTTFIPMAPALLQKVGAPPTELIPLISTIVATGFIVDMSPLSTSGAIYLANAHESQDKSKLFRDMLAWGLSMSVVGALLCWLFFSVLRVP</sequence>
<evidence type="ECO:0000256" key="6">
    <source>
        <dbReference type="SAM" id="Phobius"/>
    </source>
</evidence>
<keyword evidence="2" id="KW-0813">Transport</keyword>
<protein>
    <submittedName>
        <fullName evidence="9">C4-dicarboxylate ABC transporter</fullName>
    </submittedName>
</protein>
<proteinExistence type="predicted"/>
<keyword evidence="4 6" id="KW-1133">Transmembrane helix</keyword>
<evidence type="ECO:0000256" key="1">
    <source>
        <dbReference type="ARBA" id="ARBA00004141"/>
    </source>
</evidence>
<name>A0A154BR87_ANASB</name>
<evidence type="ECO:0000313" key="9">
    <source>
        <dbReference type="EMBL" id="KYZ76038.1"/>
    </source>
</evidence>
<gene>
    <name evidence="9" type="ORF">AXX12_06235</name>
</gene>
<dbReference type="Pfam" id="PF03600">
    <property type="entry name" value="CitMHS"/>
    <property type="match status" value="1"/>
</dbReference>
<feature type="domain" description="Dicarboxylate carrier MatC N-terminal" evidence="8">
    <location>
        <begin position="1"/>
        <end position="149"/>
    </location>
</feature>
<evidence type="ECO:0000313" key="10">
    <source>
        <dbReference type="Proteomes" id="UP000076268"/>
    </source>
</evidence>
<feature type="transmembrane region" description="Helical" evidence="6">
    <location>
        <begin position="6"/>
        <end position="39"/>
    </location>
</feature>
<organism evidence="9 10">
    <name type="scientific">Anaerosporomusa subterranea</name>
    <dbReference type="NCBI Taxonomy" id="1794912"/>
    <lineage>
        <taxon>Bacteria</taxon>
        <taxon>Bacillati</taxon>
        <taxon>Bacillota</taxon>
        <taxon>Negativicutes</taxon>
        <taxon>Acetonemataceae</taxon>
        <taxon>Anaerosporomusa</taxon>
    </lineage>
</organism>
<dbReference type="EMBL" id="LSGP01000017">
    <property type="protein sequence ID" value="KYZ76038.1"/>
    <property type="molecule type" value="Genomic_DNA"/>
</dbReference>
<dbReference type="Pfam" id="PF07158">
    <property type="entry name" value="MatC_N"/>
    <property type="match status" value="1"/>
</dbReference>
<evidence type="ECO:0000259" key="8">
    <source>
        <dbReference type="Pfam" id="PF07158"/>
    </source>
</evidence>
<keyword evidence="3 6" id="KW-0812">Transmembrane</keyword>
<dbReference type="InterPro" id="IPR004680">
    <property type="entry name" value="Cit_transptr-like_dom"/>
</dbReference>
<feature type="transmembrane region" description="Helical" evidence="6">
    <location>
        <begin position="175"/>
        <end position="195"/>
    </location>
</feature>
<reference evidence="9 10" key="1">
    <citation type="submission" date="2016-02" db="EMBL/GenBank/DDBJ databases">
        <title>Anaerosporomusa subterraneum gen. nov., sp. nov., a spore-forming obligate anaerobe isolated from saprolite.</title>
        <authorList>
            <person name="Choi J.K."/>
            <person name="Shah M."/>
            <person name="Yee N."/>
        </authorList>
    </citation>
    <scope>NUCLEOTIDE SEQUENCE [LARGE SCALE GENOMIC DNA]</scope>
    <source>
        <strain evidence="9 10">RU4</strain>
    </source>
</reference>
<feature type="transmembrane region" description="Helical" evidence="6">
    <location>
        <begin position="311"/>
        <end position="337"/>
    </location>
</feature>
<dbReference type="GO" id="GO:0055085">
    <property type="term" value="P:transmembrane transport"/>
    <property type="evidence" value="ECO:0007669"/>
    <property type="project" value="InterPro"/>
</dbReference>
<keyword evidence="10" id="KW-1185">Reference proteome</keyword>
<dbReference type="GO" id="GO:0016020">
    <property type="term" value="C:membrane"/>
    <property type="evidence" value="ECO:0007669"/>
    <property type="project" value="UniProtKB-SubCell"/>
</dbReference>
<feature type="transmembrane region" description="Helical" evidence="6">
    <location>
        <begin position="393"/>
        <end position="416"/>
    </location>
</feature>
<feature type="transmembrane region" description="Helical" evidence="6">
    <location>
        <begin position="92"/>
        <end position="120"/>
    </location>
</feature>
<comment type="caution">
    <text evidence="9">The sequence shown here is derived from an EMBL/GenBank/DDBJ whole genome shotgun (WGS) entry which is preliminary data.</text>
</comment>
<dbReference type="STRING" id="1794912.AXX12_06235"/>
<keyword evidence="5 6" id="KW-0472">Membrane</keyword>
<dbReference type="AlphaFoldDB" id="A0A154BR87"/>
<feature type="transmembrane region" description="Helical" evidence="6">
    <location>
        <begin position="132"/>
        <end position="155"/>
    </location>
</feature>
<evidence type="ECO:0000256" key="2">
    <source>
        <dbReference type="ARBA" id="ARBA00022448"/>
    </source>
</evidence>
<evidence type="ECO:0000256" key="5">
    <source>
        <dbReference type="ARBA" id="ARBA00023136"/>
    </source>
</evidence>
<feature type="transmembrane region" description="Helical" evidence="6">
    <location>
        <begin position="231"/>
        <end position="259"/>
    </location>
</feature>
<dbReference type="InterPro" id="IPR009827">
    <property type="entry name" value="MatC_N"/>
</dbReference>
<accession>A0A154BR87</accession>
<evidence type="ECO:0000256" key="4">
    <source>
        <dbReference type="ARBA" id="ARBA00022989"/>
    </source>
</evidence>
<evidence type="ECO:0000259" key="7">
    <source>
        <dbReference type="Pfam" id="PF03600"/>
    </source>
</evidence>
<dbReference type="Proteomes" id="UP000076268">
    <property type="component" value="Unassembled WGS sequence"/>
</dbReference>
<dbReference type="OrthoDB" id="2814158at2"/>
<feature type="transmembrane region" description="Helical" evidence="6">
    <location>
        <begin position="271"/>
        <end position="290"/>
    </location>
</feature>
<feature type="domain" description="Citrate transporter-like" evidence="7">
    <location>
        <begin position="238"/>
        <end position="417"/>
    </location>
</feature>